<dbReference type="GO" id="GO:0046872">
    <property type="term" value="F:metal ion binding"/>
    <property type="evidence" value="ECO:0007669"/>
    <property type="project" value="UniProtKB-KW"/>
</dbReference>
<feature type="transmembrane region" description="Helical" evidence="6">
    <location>
        <begin position="38"/>
        <end position="61"/>
    </location>
</feature>
<keyword evidence="5" id="KW-0862">Zinc</keyword>
<feature type="transmembrane region" description="Helical" evidence="6">
    <location>
        <begin position="184"/>
        <end position="203"/>
    </location>
</feature>
<dbReference type="GO" id="GO:0016020">
    <property type="term" value="C:membrane"/>
    <property type="evidence" value="ECO:0007669"/>
    <property type="project" value="UniProtKB-SubCell"/>
</dbReference>
<feature type="transmembrane region" description="Helical" evidence="6">
    <location>
        <begin position="102"/>
        <end position="120"/>
    </location>
</feature>
<feature type="transmembrane region" description="Helical" evidence="6">
    <location>
        <begin position="67"/>
        <end position="90"/>
    </location>
</feature>
<dbReference type="AlphaFoldDB" id="K8P5L1"/>
<dbReference type="PATRIC" id="fig|883079.3.peg.2277"/>
<name>K8P5L1_9BRAD</name>
<evidence type="ECO:0000313" key="7">
    <source>
        <dbReference type="EMBL" id="EKS36029.1"/>
    </source>
</evidence>
<dbReference type="InterPro" id="IPR004254">
    <property type="entry name" value="AdipoR/HlyIII-related"/>
</dbReference>
<keyword evidence="5" id="KW-0479">Metal-binding</keyword>
<sequence>MMRMTIFRLKQPSTHPRSIGGGVIRWDYDRAELIADGVVHVLGIAFGLIAATALVIFTAMYASTREIISVSVYVAGLLAMLGLSATYNLWPVSPVKWVLRRLDHSAIYILIAATYTPFLTQMNDRFMSVVLLAGVWSVAAIGIALKVFLPGRFDRLSVGLYLAMGWSGVVAYDSLVASLPNSTLWLIAAGGLIYSLGVIFHVWERLRFQNAIWHSFVLLAAGVHYTAVLDLVLVVS</sequence>
<feature type="binding site" evidence="5">
    <location>
        <position position="214"/>
    </location>
    <ligand>
        <name>Zn(2+)</name>
        <dbReference type="ChEBI" id="CHEBI:29105"/>
    </ligand>
</feature>
<dbReference type="PANTHER" id="PTHR20855">
    <property type="entry name" value="ADIPOR/PROGESTIN RECEPTOR-RELATED"/>
    <property type="match status" value="1"/>
</dbReference>
<keyword evidence="2 6" id="KW-0812">Transmembrane</keyword>
<feature type="transmembrane region" description="Helical" evidence="6">
    <location>
        <begin position="156"/>
        <end position="172"/>
    </location>
</feature>
<evidence type="ECO:0000256" key="3">
    <source>
        <dbReference type="ARBA" id="ARBA00022989"/>
    </source>
</evidence>
<accession>K8P5L1</accession>
<organism evidence="7 8">
    <name type="scientific">Afipia clevelandensis ATCC 49720</name>
    <dbReference type="NCBI Taxonomy" id="883079"/>
    <lineage>
        <taxon>Bacteria</taxon>
        <taxon>Pseudomonadati</taxon>
        <taxon>Pseudomonadota</taxon>
        <taxon>Alphaproteobacteria</taxon>
        <taxon>Hyphomicrobiales</taxon>
        <taxon>Nitrobacteraceae</taxon>
        <taxon>Afipia</taxon>
    </lineage>
</organism>
<evidence type="ECO:0000256" key="2">
    <source>
        <dbReference type="ARBA" id="ARBA00022692"/>
    </source>
</evidence>
<feature type="transmembrane region" description="Helical" evidence="6">
    <location>
        <begin position="215"/>
        <end position="235"/>
    </location>
</feature>
<evidence type="ECO:0000256" key="5">
    <source>
        <dbReference type="PIRSR" id="PIRSR604254-1"/>
    </source>
</evidence>
<evidence type="ECO:0000256" key="1">
    <source>
        <dbReference type="ARBA" id="ARBA00004141"/>
    </source>
</evidence>
<comment type="caution">
    <text evidence="7">The sequence shown here is derived from an EMBL/GenBank/DDBJ whole genome shotgun (WGS) entry which is preliminary data.</text>
</comment>
<dbReference type="Pfam" id="PF03006">
    <property type="entry name" value="HlyIII"/>
    <property type="match status" value="1"/>
</dbReference>
<keyword evidence="4 6" id="KW-0472">Membrane</keyword>
<evidence type="ECO:0000256" key="4">
    <source>
        <dbReference type="ARBA" id="ARBA00023136"/>
    </source>
</evidence>
<reference evidence="7 8" key="1">
    <citation type="submission" date="2012-04" db="EMBL/GenBank/DDBJ databases">
        <title>The Genome Sequence of Afipia clevelandensis ATCC 49720.</title>
        <authorList>
            <consortium name="The Broad Institute Genome Sequencing Platform"/>
            <person name="Earl A."/>
            <person name="Ward D."/>
            <person name="Feldgarden M."/>
            <person name="Gevers D."/>
            <person name="Huys G."/>
            <person name="Walker B."/>
            <person name="Young S.K."/>
            <person name="Zeng Q."/>
            <person name="Gargeya S."/>
            <person name="Fitzgerald M."/>
            <person name="Haas B."/>
            <person name="Abouelleil A."/>
            <person name="Alvarado L."/>
            <person name="Arachchi H.M."/>
            <person name="Berlin A."/>
            <person name="Chapman S.B."/>
            <person name="Goldberg J."/>
            <person name="Griggs A."/>
            <person name="Gujja S."/>
            <person name="Hansen M."/>
            <person name="Howarth C."/>
            <person name="Imamovic A."/>
            <person name="Larimer J."/>
            <person name="McCowen C."/>
            <person name="Montmayeur A."/>
            <person name="Murphy C."/>
            <person name="Neiman D."/>
            <person name="Pearson M."/>
            <person name="Priest M."/>
            <person name="Roberts A."/>
            <person name="Saif S."/>
            <person name="Shea T."/>
            <person name="Sisk P."/>
            <person name="Sykes S."/>
            <person name="Wortman J."/>
            <person name="Nusbaum C."/>
            <person name="Birren B."/>
        </authorList>
    </citation>
    <scope>NUCLEOTIDE SEQUENCE [LARGE SCALE GENOMIC DNA]</scope>
    <source>
        <strain evidence="7 8">ATCC 49720</strain>
    </source>
</reference>
<dbReference type="PANTHER" id="PTHR20855:SF3">
    <property type="entry name" value="LD03007P"/>
    <property type="match status" value="1"/>
</dbReference>
<keyword evidence="8" id="KW-1185">Reference proteome</keyword>
<evidence type="ECO:0000313" key="8">
    <source>
        <dbReference type="Proteomes" id="UP000001095"/>
    </source>
</evidence>
<protein>
    <submittedName>
        <fullName evidence="7">Hemolysin III family channel protein</fullName>
    </submittedName>
</protein>
<proteinExistence type="predicted"/>
<gene>
    <name evidence="7" type="ORF">HMPREF9696_02241</name>
</gene>
<dbReference type="HOGENOM" id="CLU_051078_1_2_5"/>
<dbReference type="EMBL" id="AGWY01000008">
    <property type="protein sequence ID" value="EKS36029.1"/>
    <property type="molecule type" value="Genomic_DNA"/>
</dbReference>
<comment type="subcellular location">
    <subcellularLocation>
        <location evidence="1">Membrane</location>
        <topology evidence="1">Multi-pass membrane protein</topology>
    </subcellularLocation>
</comment>
<keyword evidence="3 6" id="KW-1133">Transmembrane helix</keyword>
<feature type="transmembrane region" description="Helical" evidence="6">
    <location>
        <begin position="126"/>
        <end position="149"/>
    </location>
</feature>
<dbReference type="Proteomes" id="UP000001095">
    <property type="component" value="Unassembled WGS sequence"/>
</dbReference>
<evidence type="ECO:0000256" key="6">
    <source>
        <dbReference type="SAM" id="Phobius"/>
    </source>
</evidence>